<sequence length="253" mass="28293">MSDSSESQEKLVDQSSDSDIGDENNQQHIVIPPSKIDFPEKMLVEIVAKPSTLAEPSPIGMSALAIGCLMLSFAHFGITPASTALQIPWVIFLMGFMMFIAGIVDAFKQNLFGSTVFLMYSCLWVALGLAQYAFKFGSDEAVKKGEYHISMCLIGYFIFNLAPLLVSLQLNKVLFLDMLMIQLLLFVLILQFFNVYGPKPAGIFLLFISFISFYWALAELIEQIAGGPVLPKGARLYSWKKEEKEEEEEEEDN</sequence>
<dbReference type="EMBL" id="JANTQA010000036">
    <property type="protein sequence ID" value="KAJ3436423.1"/>
    <property type="molecule type" value="Genomic_DNA"/>
</dbReference>
<dbReference type="InterPro" id="IPR047623">
    <property type="entry name" value="SatP"/>
</dbReference>
<evidence type="ECO:0000256" key="7">
    <source>
        <dbReference type="SAM" id="Phobius"/>
    </source>
</evidence>
<gene>
    <name evidence="8" type="ORF">M0812_18481</name>
    <name evidence="9" type="ORF">M0813_01167</name>
</gene>
<feature type="transmembrane region" description="Helical" evidence="7">
    <location>
        <begin position="199"/>
        <end position="217"/>
    </location>
</feature>
<evidence type="ECO:0000313" key="10">
    <source>
        <dbReference type="Proteomes" id="UP001146793"/>
    </source>
</evidence>
<feature type="transmembrane region" description="Helical" evidence="7">
    <location>
        <begin position="84"/>
        <end position="104"/>
    </location>
</feature>
<protein>
    <submittedName>
        <fullName evidence="8">Inner membrane protein yaah</fullName>
    </submittedName>
</protein>
<organism evidence="8 10">
    <name type="scientific">Anaeramoeba flamelloides</name>
    <dbReference type="NCBI Taxonomy" id="1746091"/>
    <lineage>
        <taxon>Eukaryota</taxon>
        <taxon>Metamonada</taxon>
        <taxon>Anaeramoebidae</taxon>
        <taxon>Anaeramoeba</taxon>
    </lineage>
</organism>
<dbReference type="AlphaFoldDB" id="A0AAV7Z3K9"/>
<keyword evidence="3 7" id="KW-0812">Transmembrane</keyword>
<accession>A0AAV7Z3K9</accession>
<evidence type="ECO:0000256" key="6">
    <source>
        <dbReference type="SAM" id="MobiDB-lite"/>
    </source>
</evidence>
<evidence type="ECO:0000256" key="5">
    <source>
        <dbReference type="ARBA" id="ARBA00023136"/>
    </source>
</evidence>
<dbReference type="Proteomes" id="UP001146793">
    <property type="component" value="Unassembled WGS sequence"/>
</dbReference>
<feature type="transmembrane region" description="Helical" evidence="7">
    <location>
        <begin position="59"/>
        <end position="78"/>
    </location>
</feature>
<dbReference type="PANTHER" id="PTHR30178">
    <property type="entry name" value="INNER MEMBRANE PROTEIN YAAH"/>
    <property type="match status" value="1"/>
</dbReference>
<keyword evidence="4 7" id="KW-1133">Transmembrane helix</keyword>
<dbReference type="InterPro" id="IPR000791">
    <property type="entry name" value="Gpr1/Fun34/SatP-like"/>
</dbReference>
<evidence type="ECO:0000313" key="11">
    <source>
        <dbReference type="Proteomes" id="UP001150062"/>
    </source>
</evidence>
<name>A0AAV7Z3K9_9EUKA</name>
<evidence type="ECO:0000256" key="3">
    <source>
        <dbReference type="ARBA" id="ARBA00022692"/>
    </source>
</evidence>
<feature type="compositionally biased region" description="Polar residues" evidence="6">
    <location>
        <begin position="13"/>
        <end position="25"/>
    </location>
</feature>
<feature type="transmembrane region" description="Helical" evidence="7">
    <location>
        <begin position="111"/>
        <end position="134"/>
    </location>
</feature>
<reference evidence="8" key="2">
    <citation type="submission" date="2022-08" db="EMBL/GenBank/DDBJ databases">
        <title>Novel sulphate-reducing endosymbionts in the free-living metamonad Anaeramoeba.</title>
        <authorList>
            <person name="Jerlstrom-Hultqvist J."/>
            <person name="Cepicka I."/>
            <person name="Gallot-Lavallee L."/>
            <person name="Salas-Leiva D."/>
            <person name="Curtis B.A."/>
            <person name="Zahonova K."/>
            <person name="Pipaliya S."/>
            <person name="Dacks J."/>
            <person name="Roger A.J."/>
        </authorList>
    </citation>
    <scope>NUCLEOTIDE SEQUENCE</scope>
    <source>
        <strain evidence="8">Busselton2</strain>
    </source>
</reference>
<dbReference type="EMBL" id="JAOAOG010000346">
    <property type="protein sequence ID" value="KAJ6226198.1"/>
    <property type="molecule type" value="Genomic_DNA"/>
</dbReference>
<evidence type="ECO:0000256" key="1">
    <source>
        <dbReference type="ARBA" id="ARBA00004141"/>
    </source>
</evidence>
<keyword evidence="11" id="KW-1185">Reference proteome</keyword>
<evidence type="ECO:0000313" key="8">
    <source>
        <dbReference type="EMBL" id="KAJ3436423.1"/>
    </source>
</evidence>
<feature type="transmembrane region" description="Helical" evidence="7">
    <location>
        <begin position="173"/>
        <end position="193"/>
    </location>
</feature>
<evidence type="ECO:0000313" key="9">
    <source>
        <dbReference type="EMBL" id="KAJ6226198.1"/>
    </source>
</evidence>
<proteinExistence type="inferred from homology"/>
<dbReference type="GO" id="GO:0016020">
    <property type="term" value="C:membrane"/>
    <property type="evidence" value="ECO:0007669"/>
    <property type="project" value="UniProtKB-SubCell"/>
</dbReference>
<comment type="similarity">
    <text evidence="2">Belongs to the acetate uptake transporter (AceTr) (TC 2.A.96) family.</text>
</comment>
<comment type="caution">
    <text evidence="8">The sequence shown here is derived from an EMBL/GenBank/DDBJ whole genome shotgun (WGS) entry which is preliminary data.</text>
</comment>
<keyword evidence="5 7" id="KW-0472">Membrane</keyword>
<dbReference type="Pfam" id="PF01184">
    <property type="entry name" value="Gpr1_Fun34_YaaH"/>
    <property type="match status" value="1"/>
</dbReference>
<dbReference type="PANTHER" id="PTHR30178:SF3">
    <property type="entry name" value="SUCCINATE-ACETATE_PROTON SYMPORTER SATP"/>
    <property type="match status" value="1"/>
</dbReference>
<reference evidence="9" key="1">
    <citation type="submission" date="2022-08" db="EMBL/GenBank/DDBJ databases">
        <title>Novel sulfate-reducing endosymbionts in the free-living metamonad Anaeramoeba.</title>
        <authorList>
            <person name="Jerlstrom-Hultqvist J."/>
            <person name="Cepicka I."/>
            <person name="Gallot-Lavallee L."/>
            <person name="Salas-Leiva D."/>
            <person name="Curtis B.A."/>
            <person name="Zahonova K."/>
            <person name="Pipaliya S."/>
            <person name="Dacks J."/>
            <person name="Roger A.J."/>
        </authorList>
    </citation>
    <scope>NUCLEOTIDE SEQUENCE</scope>
    <source>
        <strain evidence="9">Schooner1</strain>
    </source>
</reference>
<comment type="subcellular location">
    <subcellularLocation>
        <location evidence="1">Membrane</location>
        <topology evidence="1">Multi-pass membrane protein</topology>
    </subcellularLocation>
</comment>
<feature type="transmembrane region" description="Helical" evidence="7">
    <location>
        <begin position="146"/>
        <end position="166"/>
    </location>
</feature>
<dbReference type="Proteomes" id="UP001150062">
    <property type="component" value="Unassembled WGS sequence"/>
</dbReference>
<evidence type="ECO:0000256" key="2">
    <source>
        <dbReference type="ARBA" id="ARBA00005587"/>
    </source>
</evidence>
<evidence type="ECO:0000256" key="4">
    <source>
        <dbReference type="ARBA" id="ARBA00022989"/>
    </source>
</evidence>
<feature type="region of interest" description="Disordered" evidence="6">
    <location>
        <begin position="1"/>
        <end position="25"/>
    </location>
</feature>